<comment type="caution">
    <text evidence="1">The sequence shown here is derived from an EMBL/GenBank/DDBJ whole genome shotgun (WGS) entry which is preliminary data.</text>
</comment>
<accession>A0A3S1BQH6</accession>
<protein>
    <submittedName>
        <fullName evidence="1">Uncharacterized protein</fullName>
    </submittedName>
</protein>
<keyword evidence="2" id="KW-1185">Reference proteome</keyword>
<dbReference type="EMBL" id="RQTK01000067">
    <property type="protein sequence ID" value="RUS89064.1"/>
    <property type="molecule type" value="Genomic_DNA"/>
</dbReference>
<proteinExistence type="predicted"/>
<evidence type="ECO:0000313" key="1">
    <source>
        <dbReference type="EMBL" id="RUS89064.1"/>
    </source>
</evidence>
<name>A0A3S1BQH6_ELYCH</name>
<evidence type="ECO:0000313" key="2">
    <source>
        <dbReference type="Proteomes" id="UP000271974"/>
    </source>
</evidence>
<dbReference type="AlphaFoldDB" id="A0A3S1BQH6"/>
<gene>
    <name evidence="1" type="ORF">EGW08_003175</name>
</gene>
<dbReference type="Proteomes" id="UP000271974">
    <property type="component" value="Unassembled WGS sequence"/>
</dbReference>
<sequence length="161" mass="19067">MCLHRKRVKRIIKSLFYKRKSLLLDMNVMRSVLPMFKSFVLTFEHMNVMRSVLPMFKSFVLTFEHMNVMRSVLPMFKSFVLTFEHMNVMRSVLPMFKSFVLTFEHMNVSPLPIILCFPKRKRPAFVPVYFKGHHEACAFTEKGESGLLSRSFTKGSHCFWT</sequence>
<organism evidence="1 2">
    <name type="scientific">Elysia chlorotica</name>
    <name type="common">Eastern emerald elysia</name>
    <name type="synonym">Sea slug</name>
    <dbReference type="NCBI Taxonomy" id="188477"/>
    <lineage>
        <taxon>Eukaryota</taxon>
        <taxon>Metazoa</taxon>
        <taxon>Spiralia</taxon>
        <taxon>Lophotrochozoa</taxon>
        <taxon>Mollusca</taxon>
        <taxon>Gastropoda</taxon>
        <taxon>Heterobranchia</taxon>
        <taxon>Euthyneura</taxon>
        <taxon>Panpulmonata</taxon>
        <taxon>Sacoglossa</taxon>
        <taxon>Placobranchoidea</taxon>
        <taxon>Plakobranchidae</taxon>
        <taxon>Elysia</taxon>
    </lineage>
</organism>
<reference evidence="1 2" key="1">
    <citation type="submission" date="2019-01" db="EMBL/GenBank/DDBJ databases">
        <title>A draft genome assembly of the solar-powered sea slug Elysia chlorotica.</title>
        <authorList>
            <person name="Cai H."/>
            <person name="Li Q."/>
            <person name="Fang X."/>
            <person name="Li J."/>
            <person name="Curtis N.E."/>
            <person name="Altenburger A."/>
            <person name="Shibata T."/>
            <person name="Feng M."/>
            <person name="Maeda T."/>
            <person name="Schwartz J.A."/>
            <person name="Shigenobu S."/>
            <person name="Lundholm N."/>
            <person name="Nishiyama T."/>
            <person name="Yang H."/>
            <person name="Hasebe M."/>
            <person name="Li S."/>
            <person name="Pierce S.K."/>
            <person name="Wang J."/>
        </authorList>
    </citation>
    <scope>NUCLEOTIDE SEQUENCE [LARGE SCALE GENOMIC DNA]</scope>
    <source>
        <strain evidence="1">EC2010</strain>
        <tissue evidence="1">Whole organism of an adult</tissue>
    </source>
</reference>